<dbReference type="InterPro" id="IPR039650">
    <property type="entry name" value="HdrA-like"/>
</dbReference>
<keyword evidence="7" id="KW-0408">Iron</keyword>
<feature type="domain" description="4Fe-4S ferredoxin-type" evidence="9">
    <location>
        <begin position="22"/>
        <end position="53"/>
    </location>
</feature>
<accession>K0NP93</accession>
<dbReference type="SUPFAM" id="SSF54862">
    <property type="entry name" value="4Fe-4S ferredoxins"/>
    <property type="match status" value="2"/>
</dbReference>
<dbReference type="Gene3D" id="3.50.50.60">
    <property type="entry name" value="FAD/NAD(P)-binding domain"/>
    <property type="match status" value="2"/>
</dbReference>
<reference evidence="10 11" key="1">
    <citation type="journal article" date="2013" name="Environ. Microbiol.">
        <title>Complete genome, catabolic sub-proteomes and key-metabolites of Desulfobacula toluolica Tol2, a marine, aromatic compound-degrading, sulfate-reducing bacterium.</title>
        <authorList>
            <person name="Wohlbrand L."/>
            <person name="Jacob J.H."/>
            <person name="Kube M."/>
            <person name="Mussmann M."/>
            <person name="Jarling R."/>
            <person name="Beck A."/>
            <person name="Amann R."/>
            <person name="Wilkes H."/>
            <person name="Reinhardt R."/>
            <person name="Rabus R."/>
        </authorList>
    </citation>
    <scope>NUCLEOTIDE SEQUENCE [LARGE SCALE GENOMIC DNA]</scope>
    <source>
        <strain evidence="11">DSM 7467 / Tol2</strain>
    </source>
</reference>
<evidence type="ECO:0000313" key="11">
    <source>
        <dbReference type="Proteomes" id="UP000007347"/>
    </source>
</evidence>
<dbReference type="STRING" id="651182.TOL2_C43540"/>
<dbReference type="Gene3D" id="3.30.70.20">
    <property type="match status" value="2"/>
</dbReference>
<dbReference type="GO" id="GO:0046872">
    <property type="term" value="F:metal ion binding"/>
    <property type="evidence" value="ECO:0007669"/>
    <property type="project" value="UniProtKB-KW"/>
</dbReference>
<dbReference type="AlphaFoldDB" id="K0NP93"/>
<dbReference type="GO" id="GO:0051539">
    <property type="term" value="F:4 iron, 4 sulfur cluster binding"/>
    <property type="evidence" value="ECO:0007669"/>
    <property type="project" value="UniProtKB-KW"/>
</dbReference>
<dbReference type="Proteomes" id="UP000007347">
    <property type="component" value="Chromosome"/>
</dbReference>
<keyword evidence="3" id="KW-0004">4Fe-4S</keyword>
<dbReference type="PROSITE" id="PS00198">
    <property type="entry name" value="4FE4S_FER_1"/>
    <property type="match status" value="1"/>
</dbReference>
<dbReference type="InterPro" id="IPR017900">
    <property type="entry name" value="4Fe4S_Fe_S_CS"/>
</dbReference>
<dbReference type="Pfam" id="PF00037">
    <property type="entry name" value="Fer4"/>
    <property type="match status" value="1"/>
</dbReference>
<keyword evidence="5" id="KW-0285">Flavoprotein</keyword>
<evidence type="ECO:0000256" key="5">
    <source>
        <dbReference type="ARBA" id="ARBA00022827"/>
    </source>
</evidence>
<dbReference type="Pfam" id="PF12838">
    <property type="entry name" value="Fer4_7"/>
    <property type="match status" value="1"/>
</dbReference>
<keyword evidence="8" id="KW-0411">Iron-sulfur</keyword>
<dbReference type="PANTHER" id="PTHR43498:SF1">
    <property type="entry name" value="COB--COM HETERODISULFIDE REDUCTASE IRON-SULFUR SUBUNIT A"/>
    <property type="match status" value="1"/>
</dbReference>
<dbReference type="SUPFAM" id="SSF51971">
    <property type="entry name" value="Nucleotide-binding domain"/>
    <property type="match status" value="1"/>
</dbReference>
<name>K0NP93_DESTT</name>
<evidence type="ECO:0000256" key="6">
    <source>
        <dbReference type="ARBA" id="ARBA00023002"/>
    </source>
</evidence>
<evidence type="ECO:0000256" key="2">
    <source>
        <dbReference type="ARBA" id="ARBA00006561"/>
    </source>
</evidence>
<comment type="cofactor">
    <cofactor evidence="1">
        <name>FAD</name>
        <dbReference type="ChEBI" id="CHEBI:57692"/>
    </cofactor>
</comment>
<feature type="domain" description="4Fe-4S ferredoxin-type" evidence="9">
    <location>
        <begin position="860"/>
        <end position="889"/>
    </location>
</feature>
<dbReference type="InterPro" id="IPR036188">
    <property type="entry name" value="FAD/NAD-bd_sf"/>
</dbReference>
<dbReference type="HOGENOM" id="CLU_004231_2_0_7"/>
<dbReference type="SUPFAM" id="SSF51905">
    <property type="entry name" value="FAD/NAD(P)-binding domain"/>
    <property type="match status" value="1"/>
</dbReference>
<dbReference type="GO" id="GO:0016491">
    <property type="term" value="F:oxidoreductase activity"/>
    <property type="evidence" value="ECO:0007669"/>
    <property type="project" value="UniProtKB-KW"/>
</dbReference>
<dbReference type="PATRIC" id="fig|651182.5.peg.5123"/>
<dbReference type="PANTHER" id="PTHR43498">
    <property type="entry name" value="FERREDOXIN:COB-COM HETERODISULFIDE REDUCTASE SUBUNIT A"/>
    <property type="match status" value="1"/>
</dbReference>
<evidence type="ECO:0000256" key="3">
    <source>
        <dbReference type="ARBA" id="ARBA00022485"/>
    </source>
</evidence>
<evidence type="ECO:0000259" key="9">
    <source>
        <dbReference type="PROSITE" id="PS51379"/>
    </source>
</evidence>
<evidence type="ECO:0000256" key="8">
    <source>
        <dbReference type="ARBA" id="ARBA00023014"/>
    </source>
</evidence>
<dbReference type="EMBL" id="FO203503">
    <property type="protein sequence ID" value="CCK82510.1"/>
    <property type="molecule type" value="Genomic_DNA"/>
</dbReference>
<keyword evidence="4" id="KW-0479">Metal-binding</keyword>
<comment type="similarity">
    <text evidence="2">Belongs to the HdrA family.</text>
</comment>
<organism evidence="10 11">
    <name type="scientific">Desulfobacula toluolica (strain DSM 7467 / Tol2)</name>
    <dbReference type="NCBI Taxonomy" id="651182"/>
    <lineage>
        <taxon>Bacteria</taxon>
        <taxon>Pseudomonadati</taxon>
        <taxon>Thermodesulfobacteriota</taxon>
        <taxon>Desulfobacteria</taxon>
        <taxon>Desulfobacterales</taxon>
        <taxon>Desulfobacteraceae</taxon>
        <taxon>Desulfobacula</taxon>
    </lineage>
</organism>
<proteinExistence type="inferred from homology"/>
<sequence>MTFTEVEKVEGEKGDFQVSLKTRPRYIIEEKCTGCTTCMEYCPKEYPDQFNQGISQNKAVHVYFSQAIPLVAYIDDSCLFLKEEKCDICRGVCQADAIDFNQTPKKTDINVGAIILSSGITPFDPSVKDEYGYRKMQNVVTSMDYERLLSSTGPYEGQVLRASDKKHPKKIAWIQCVGSRRVTEGDNSYCSGVCCTYTQKQVILTKHHYDDAECTIFHNDIRSFGKDFERYFQRAEQLDGVEFIRSYASVTRENPETKNVAVRYATTDEGVKEEEFDMVVLSVGLNPPAAYKELSDMFGIDLNSHGFCESDSSNPIKTSRPGIFVSGAFQGPTDIPESVFTASGAGSQIGEMLDYRRGNLAKERIYPVERDVSGEEPRIGVFVCHCGANISSVVNVPSTVEYALTLPNVVYAKEQIFSCATNSAKEITDLAKEKGLNRVVIAACSPRTLEPLFRDTLREAGLNQYYLDMANIREHCSWVHTKQKEEATQKAQDIVRMSVARASQLEPLKEFDLPVNKAALVVGGGIAGMTCALSIAAQGHEVHLVEKSKDLGGMARRIYSTLEGLDVQTYLDNVIQQVYKNPLIHVSHEAVIKDVSGYLGNFTTTLETEGRSKVIKHGASVLAIGADVYKPTEYLYGENDAVFTHLELGEEIAKANPAVVNAESLVMIQCVGCRNEDRNYCSRVCCGHAVKNALKLKEKNPDMRIYILFRDMRTYGFREDAYREASENDVRFIRYTPEDKPVVQTAKEGGKDIIRVTVPDPILGQRLELDADVLSLAAAVIPTESTEEIAGHFKVTLSPDEFFKEAHVKLKPVEFATDGVFLCGTAHYPKHIPETINQAYGAAGRVLTLLSRDTVVASGSVAKVNEYDCVSCGACITACTYDAIEFRDTPKGKKAWVNPILCKGDGLCNAKCPTNAIVLKHFTNDALFNQIDAAITKEDIIEQMDSVLEQVDTAAAKEDVIEQMDAVLENV</sequence>
<evidence type="ECO:0000313" key="10">
    <source>
        <dbReference type="EMBL" id="CCK82510.1"/>
    </source>
</evidence>
<keyword evidence="11" id="KW-1185">Reference proteome</keyword>
<gene>
    <name evidence="10" type="primary">bamE3</name>
    <name evidence="10" type="ordered locus">TOL2_C43540</name>
</gene>
<dbReference type="InterPro" id="IPR017896">
    <property type="entry name" value="4Fe4S_Fe-S-bd"/>
</dbReference>
<evidence type="ECO:0000256" key="7">
    <source>
        <dbReference type="ARBA" id="ARBA00023004"/>
    </source>
</evidence>
<dbReference type="PROSITE" id="PS51379">
    <property type="entry name" value="4FE4S_FER_2"/>
    <property type="match status" value="3"/>
</dbReference>
<evidence type="ECO:0000256" key="4">
    <source>
        <dbReference type="ARBA" id="ARBA00022723"/>
    </source>
</evidence>
<keyword evidence="6" id="KW-0560">Oxidoreductase</keyword>
<dbReference type="KEGG" id="dto:TOL2_C43540"/>
<feature type="domain" description="4Fe-4S ferredoxin-type" evidence="9">
    <location>
        <begin position="893"/>
        <end position="922"/>
    </location>
</feature>
<dbReference type="Pfam" id="PF13450">
    <property type="entry name" value="NAD_binding_8"/>
    <property type="match status" value="1"/>
</dbReference>
<protein>
    <submittedName>
        <fullName evidence="10">BamE3: predicted heterodisulfide reductase, iron-sulfur subunit A</fullName>
    </submittedName>
</protein>
<evidence type="ECO:0000256" key="1">
    <source>
        <dbReference type="ARBA" id="ARBA00001974"/>
    </source>
</evidence>
<keyword evidence="5" id="KW-0274">FAD</keyword>